<gene>
    <name evidence="5" type="ORF">MANES_05G145000v8</name>
</gene>
<evidence type="ECO:0000256" key="2">
    <source>
        <dbReference type="ARBA" id="ARBA00022771"/>
    </source>
</evidence>
<accession>A0A2C9VW70</accession>
<dbReference type="GO" id="GO:0008270">
    <property type="term" value="F:zinc ion binding"/>
    <property type="evidence" value="ECO:0007669"/>
    <property type="project" value="UniProtKB-KW"/>
</dbReference>
<keyword evidence="6" id="KW-1185">Reference proteome</keyword>
<evidence type="ECO:0000313" key="6">
    <source>
        <dbReference type="Proteomes" id="UP000091857"/>
    </source>
</evidence>
<dbReference type="PANTHER" id="PTHR42647">
    <property type="entry name" value="SBP (S-RIBONUCLEASE BINDING PROTEIN) FAMILY PROTEIN"/>
    <property type="match status" value="1"/>
</dbReference>
<proteinExistence type="predicted"/>
<dbReference type="FunFam" id="3.30.40.10:FF:000239">
    <property type="entry name" value="probable BOI-related E3 ubiquitin-protein ligase 2"/>
    <property type="match status" value="1"/>
</dbReference>
<dbReference type="PIRSF" id="PIRSF036836">
    <property type="entry name" value="RNase_bind_SBP1"/>
    <property type="match status" value="1"/>
</dbReference>
<evidence type="ECO:0000313" key="5">
    <source>
        <dbReference type="EMBL" id="OAY50547.1"/>
    </source>
</evidence>
<keyword evidence="4" id="KW-0175">Coiled coil</keyword>
<dbReference type="STRING" id="3983.A0A2C9VW70"/>
<dbReference type="OMA" id="HEINCIL"/>
<dbReference type="Proteomes" id="UP000091857">
    <property type="component" value="Chromosome 5"/>
</dbReference>
<sequence>MAVQAQLYSESLCLPLSGLQDSMVNNHVSGFDADLCFAFQESQQPNLFLQPQSSQTVGFYCNNRDAGPSSSSSHSTCDSFISMALSQSLEARLLEIQRQEVDSILQLQNERLRSALQEQRRKQLGILLKSVESKAMSLMKQKEEDLAQATKKTMELEACLKKAQIERETWQRVAGENEAMIMDLSNTLEQVRERLFLDSTRGQDTDESSCCGSCEKEQEDNSTKKMACCKGCNSRASCVLFLPCRHLCSCKFCEAFLAYCPVCDSVKEGSMEVFWV</sequence>
<evidence type="ECO:0008006" key="7">
    <source>
        <dbReference type="Google" id="ProtNLM"/>
    </source>
</evidence>
<feature type="coiled-coil region" evidence="4">
    <location>
        <begin position="139"/>
        <end position="166"/>
    </location>
</feature>
<evidence type="ECO:0000256" key="1">
    <source>
        <dbReference type="ARBA" id="ARBA00022723"/>
    </source>
</evidence>
<dbReference type="EMBL" id="CM004391">
    <property type="protein sequence ID" value="OAY50547.1"/>
    <property type="molecule type" value="Genomic_DNA"/>
</dbReference>
<keyword evidence="1" id="KW-0479">Metal-binding</keyword>
<keyword evidence="3" id="KW-0862">Zinc</keyword>
<dbReference type="PANTHER" id="PTHR42647:SF22">
    <property type="entry name" value="BOI-RELATED E3 UBIQUITIN-PROTEIN LIGASE 2-RELATED"/>
    <property type="match status" value="1"/>
</dbReference>
<evidence type="ECO:0000256" key="3">
    <source>
        <dbReference type="ARBA" id="ARBA00022833"/>
    </source>
</evidence>
<dbReference type="Gramene" id="Manes.05G145000.1.v8.1">
    <property type="protein sequence ID" value="Manes.05G145000.1.v8.1.CDS"/>
    <property type="gene ID" value="Manes.05G145000.v8.1"/>
</dbReference>
<keyword evidence="2" id="KW-0863">Zinc-finger</keyword>
<dbReference type="FunFam" id="1.10.1170.10:FF:000002">
    <property type="entry name" value="Baculoviral IAP repeat containing 7"/>
    <property type="match status" value="1"/>
</dbReference>
<dbReference type="OrthoDB" id="1711136at2759"/>
<dbReference type="AlphaFoldDB" id="A0A2C9VW70"/>
<name>A0A2C9VW70_MANES</name>
<dbReference type="Pfam" id="PF13920">
    <property type="entry name" value="zf-C3HC4_3"/>
    <property type="match status" value="1"/>
</dbReference>
<dbReference type="InterPro" id="IPR011029">
    <property type="entry name" value="DEATH-like_dom_sf"/>
</dbReference>
<dbReference type="Gene3D" id="1.10.8.10">
    <property type="entry name" value="DNA helicase RuvA subunit, C-terminal domain"/>
    <property type="match status" value="1"/>
</dbReference>
<dbReference type="GO" id="GO:0004842">
    <property type="term" value="F:ubiquitin-protein transferase activity"/>
    <property type="evidence" value="ECO:0000318"/>
    <property type="project" value="GO_Central"/>
</dbReference>
<reference evidence="6" key="1">
    <citation type="journal article" date="2016" name="Nat. Biotechnol.">
        <title>Sequencing wild and cultivated cassava and related species reveals extensive interspecific hybridization and genetic diversity.</title>
        <authorList>
            <person name="Bredeson J.V."/>
            <person name="Lyons J.B."/>
            <person name="Prochnik S.E."/>
            <person name="Wu G.A."/>
            <person name="Ha C.M."/>
            <person name="Edsinger-Gonzales E."/>
            <person name="Grimwood J."/>
            <person name="Schmutz J."/>
            <person name="Rabbi I.Y."/>
            <person name="Egesi C."/>
            <person name="Nauluvula P."/>
            <person name="Lebot V."/>
            <person name="Ndunguru J."/>
            <person name="Mkamilo G."/>
            <person name="Bart R.S."/>
            <person name="Setter T.L."/>
            <person name="Gleadow R.M."/>
            <person name="Kulakow P."/>
            <person name="Ferguson M.E."/>
            <person name="Rounsley S."/>
            <person name="Rokhsar D.S."/>
        </authorList>
    </citation>
    <scope>NUCLEOTIDE SEQUENCE [LARGE SCALE GENOMIC DNA]</scope>
    <source>
        <strain evidence="6">cv. AM560-2</strain>
    </source>
</reference>
<protein>
    <recommendedName>
        <fullName evidence="7">RING-type domain-containing protein</fullName>
    </recommendedName>
</protein>
<dbReference type="Gene3D" id="1.10.533.10">
    <property type="entry name" value="Death Domain, Fas"/>
    <property type="match status" value="1"/>
</dbReference>
<organism evidence="5 6">
    <name type="scientific">Manihot esculenta</name>
    <name type="common">Cassava</name>
    <name type="synonym">Jatropha manihot</name>
    <dbReference type="NCBI Taxonomy" id="3983"/>
    <lineage>
        <taxon>Eukaryota</taxon>
        <taxon>Viridiplantae</taxon>
        <taxon>Streptophyta</taxon>
        <taxon>Embryophyta</taxon>
        <taxon>Tracheophyta</taxon>
        <taxon>Spermatophyta</taxon>
        <taxon>Magnoliopsida</taxon>
        <taxon>eudicotyledons</taxon>
        <taxon>Gunneridae</taxon>
        <taxon>Pentapetalae</taxon>
        <taxon>rosids</taxon>
        <taxon>fabids</taxon>
        <taxon>Malpighiales</taxon>
        <taxon>Euphorbiaceae</taxon>
        <taxon>Crotonoideae</taxon>
        <taxon>Manihoteae</taxon>
        <taxon>Manihot</taxon>
    </lineage>
</organism>
<comment type="caution">
    <text evidence="5">The sequence shown here is derived from an EMBL/GenBank/DDBJ whole genome shotgun (WGS) entry which is preliminary data.</text>
</comment>
<evidence type="ECO:0000256" key="4">
    <source>
        <dbReference type="SAM" id="Coils"/>
    </source>
</evidence>
<dbReference type="Gene3D" id="1.10.1170.10">
    <property type="entry name" value="Inhibitor Of Apoptosis Protein (2mihbC-IAP-1), Chain A"/>
    <property type="match status" value="1"/>
</dbReference>